<accession>A0A6M6JEC5</accession>
<dbReference type="Proteomes" id="UP000505377">
    <property type="component" value="Chromosome"/>
</dbReference>
<evidence type="ECO:0000313" key="1">
    <source>
        <dbReference type="EMBL" id="QJY44811.1"/>
    </source>
</evidence>
<keyword evidence="2" id="KW-1185">Reference proteome</keyword>
<sequence length="164" mass="17359">MASADELLRAGAGLPLPTVHILCADLEGPYVGYLTCRASAAGRDTASAVGLLGRLPAVVAATHLVIVWEYASLHAALEPSGVRAPTGLVVVEASMTDHAVRWQPFRVASGLAEWGSVGRFPEAPLPLPVEDLLSTWRRGIDDDVAATAEMLEQAGYFVRWAARS</sequence>
<dbReference type="AlphaFoldDB" id="A0A6M6JEC5"/>
<evidence type="ECO:0000313" key="2">
    <source>
        <dbReference type="Proteomes" id="UP000505377"/>
    </source>
</evidence>
<reference evidence="1 2" key="1">
    <citation type="submission" date="2020-05" db="EMBL/GenBank/DDBJ databases">
        <authorList>
            <person name="Mo P."/>
        </authorList>
    </citation>
    <scope>NUCLEOTIDE SEQUENCE [LARGE SCALE GENOMIC DNA]</scope>
    <source>
        <strain evidence="1 2">Gen01</strain>
    </source>
</reference>
<name>A0A6M6JEC5_9PSEU</name>
<protein>
    <submittedName>
        <fullName evidence="1">Uncharacterized protein</fullName>
    </submittedName>
</protein>
<dbReference type="KEGG" id="pbro:HOP40_02275"/>
<dbReference type="RefSeq" id="WP_172154186.1">
    <property type="nucleotide sequence ID" value="NZ_CP053564.1"/>
</dbReference>
<dbReference type="EMBL" id="CP053564">
    <property type="protein sequence ID" value="QJY44811.1"/>
    <property type="molecule type" value="Genomic_DNA"/>
</dbReference>
<proteinExistence type="predicted"/>
<organism evidence="1 2">
    <name type="scientific">Pseudonocardia broussonetiae</name>
    <dbReference type="NCBI Taxonomy" id="2736640"/>
    <lineage>
        <taxon>Bacteria</taxon>
        <taxon>Bacillati</taxon>
        <taxon>Actinomycetota</taxon>
        <taxon>Actinomycetes</taxon>
        <taxon>Pseudonocardiales</taxon>
        <taxon>Pseudonocardiaceae</taxon>
        <taxon>Pseudonocardia</taxon>
    </lineage>
</organism>
<gene>
    <name evidence="1" type="ORF">HOP40_02275</name>
</gene>